<dbReference type="Gene3D" id="3.40.720.10">
    <property type="entry name" value="Alkaline Phosphatase, subunit A"/>
    <property type="match status" value="1"/>
</dbReference>
<sequence length="303" mass="35235">MTTRTSQTPGGANGRRVILLEFNELCPPLLDRWMGEGKLPNFKVLHDRSKVFETLADEPEGPNLEPWIQWHSIHTGQPFSDHKVFHLTEGKRYKGTDWYEHFRENGLSVASFGSMNVRPFAEEGSLFLADPWSEDDDAYPADLNLFNAYVARQIREYTNEKNQPGWRDHLRFGLFLLGHGLSISTITATIRQLLQEWGDRRYGFQRVAILDRIYMDVFSHYYRKLHPNFATIFLNSTAHLQHAYWRHLEPEKFHIPPTDPEFYRDAILFGYQSMDRLLGRFMHLAAKEGAQLAFATALSSNPF</sequence>
<evidence type="ECO:0000313" key="2">
    <source>
        <dbReference type="Proteomes" id="UP000325187"/>
    </source>
</evidence>
<comment type="caution">
    <text evidence="1">The sequence shown here is derived from an EMBL/GenBank/DDBJ whole genome shotgun (WGS) entry which is preliminary data.</text>
</comment>
<protein>
    <submittedName>
        <fullName evidence="1">Uncharacterized protein</fullName>
    </submittedName>
</protein>
<dbReference type="RefSeq" id="WP_150002334.1">
    <property type="nucleotide sequence ID" value="NZ_BKCM01000007.1"/>
</dbReference>
<dbReference type="SUPFAM" id="SSF53649">
    <property type="entry name" value="Alkaline phosphatase-like"/>
    <property type="match status" value="1"/>
</dbReference>
<organism evidence="1 2">
    <name type="scientific">Iodidimonas gelatinilytica</name>
    <dbReference type="NCBI Taxonomy" id="1236966"/>
    <lineage>
        <taxon>Bacteria</taxon>
        <taxon>Pseudomonadati</taxon>
        <taxon>Pseudomonadota</taxon>
        <taxon>Alphaproteobacteria</taxon>
        <taxon>Iodidimonadales</taxon>
        <taxon>Iodidimonadaceae</taxon>
        <taxon>Iodidimonas</taxon>
    </lineage>
</organism>
<dbReference type="EMBL" id="BKCM01000007">
    <property type="protein sequence ID" value="GER01040.1"/>
    <property type="molecule type" value="Genomic_DNA"/>
</dbReference>
<gene>
    <name evidence="1" type="ORF">JCM17845_16630</name>
</gene>
<accession>A0A5A7N117</accession>
<dbReference type="Proteomes" id="UP000325187">
    <property type="component" value="Unassembled WGS sequence"/>
</dbReference>
<keyword evidence="2" id="KW-1185">Reference proteome</keyword>
<proteinExistence type="predicted"/>
<dbReference type="AlphaFoldDB" id="A0A5A7N117"/>
<name>A0A5A7N117_9PROT</name>
<reference evidence="1 2" key="1">
    <citation type="submission" date="2019-09" db="EMBL/GenBank/DDBJ databases">
        <title>NBRP : Genome information of microbial organism related human and environment.</title>
        <authorList>
            <person name="Hattori M."/>
            <person name="Oshima K."/>
            <person name="Inaba H."/>
            <person name="Suda W."/>
            <person name="Sakamoto M."/>
            <person name="Iino T."/>
            <person name="Kitahara M."/>
            <person name="Oshida Y."/>
            <person name="Iida T."/>
            <person name="Kudo T."/>
            <person name="Itoh T."/>
            <person name="Ohkuma M."/>
        </authorList>
    </citation>
    <scope>NUCLEOTIDE SEQUENCE [LARGE SCALE GENOMIC DNA]</scope>
    <source>
        <strain evidence="1 2">Mie-1</strain>
    </source>
</reference>
<dbReference type="InterPro" id="IPR017850">
    <property type="entry name" value="Alkaline_phosphatase_core_sf"/>
</dbReference>
<evidence type="ECO:0000313" key="1">
    <source>
        <dbReference type="EMBL" id="GER01040.1"/>
    </source>
</evidence>